<dbReference type="AlphaFoldDB" id="X1H4H4"/>
<evidence type="ECO:0000313" key="1">
    <source>
        <dbReference type="EMBL" id="GAH40193.1"/>
    </source>
</evidence>
<reference evidence="1" key="1">
    <citation type="journal article" date="2014" name="Front. Microbiol.">
        <title>High frequency of phylogenetically diverse reductive dehalogenase-homologous genes in deep subseafloor sedimentary metagenomes.</title>
        <authorList>
            <person name="Kawai M."/>
            <person name="Futagami T."/>
            <person name="Toyoda A."/>
            <person name="Takaki Y."/>
            <person name="Nishi S."/>
            <person name="Hori S."/>
            <person name="Arai W."/>
            <person name="Tsubouchi T."/>
            <person name="Morono Y."/>
            <person name="Uchiyama I."/>
            <person name="Ito T."/>
            <person name="Fujiyama A."/>
            <person name="Inagaki F."/>
            <person name="Takami H."/>
        </authorList>
    </citation>
    <scope>NUCLEOTIDE SEQUENCE</scope>
    <source>
        <strain evidence="1">Expedition CK06-06</strain>
    </source>
</reference>
<proteinExistence type="predicted"/>
<comment type="caution">
    <text evidence="1">The sequence shown here is derived from an EMBL/GenBank/DDBJ whole genome shotgun (WGS) entry which is preliminary data.</text>
</comment>
<sequence>MREYKAYTLESWPRRKKGDLIFRSTEEAFYYAYIVEDRVSA</sequence>
<name>X1H4H4_9ZZZZ</name>
<gene>
    <name evidence="1" type="ORF">S03H2_11159</name>
</gene>
<protein>
    <submittedName>
        <fullName evidence="1">Uncharacterized protein</fullName>
    </submittedName>
</protein>
<feature type="non-terminal residue" evidence="1">
    <location>
        <position position="41"/>
    </location>
</feature>
<dbReference type="EMBL" id="BARU01005702">
    <property type="protein sequence ID" value="GAH40193.1"/>
    <property type="molecule type" value="Genomic_DNA"/>
</dbReference>
<organism evidence="1">
    <name type="scientific">marine sediment metagenome</name>
    <dbReference type="NCBI Taxonomy" id="412755"/>
    <lineage>
        <taxon>unclassified sequences</taxon>
        <taxon>metagenomes</taxon>
        <taxon>ecological metagenomes</taxon>
    </lineage>
</organism>
<accession>X1H4H4</accession>